<dbReference type="PANTHER" id="PTHR30600">
    <property type="entry name" value="CYTOCHROME C PEROXIDASE-RELATED"/>
    <property type="match status" value="1"/>
</dbReference>
<dbReference type="GO" id="GO:0020037">
    <property type="term" value="F:heme binding"/>
    <property type="evidence" value="ECO:0007669"/>
    <property type="project" value="InterPro"/>
</dbReference>
<keyword evidence="9" id="KW-0575">Peroxidase</keyword>
<dbReference type="InterPro" id="IPR004852">
    <property type="entry name" value="Di-haem_cyt_c_peroxidsae"/>
</dbReference>
<dbReference type="InterPro" id="IPR009056">
    <property type="entry name" value="Cyt_c-like_dom"/>
</dbReference>
<feature type="domain" description="Cytochrome c" evidence="8">
    <location>
        <begin position="296"/>
        <end position="397"/>
    </location>
</feature>
<evidence type="ECO:0000259" key="8">
    <source>
        <dbReference type="PROSITE" id="PS51007"/>
    </source>
</evidence>
<dbReference type="SUPFAM" id="SSF46626">
    <property type="entry name" value="Cytochrome c"/>
    <property type="match status" value="2"/>
</dbReference>
<dbReference type="PANTHER" id="PTHR30600:SF10">
    <property type="entry name" value="BLL6722 PROTEIN"/>
    <property type="match status" value="1"/>
</dbReference>
<dbReference type="RefSeq" id="WP_235160393.1">
    <property type="nucleotide sequence ID" value="NZ_JAKFFV010000014.1"/>
</dbReference>
<dbReference type="GO" id="GO:0046872">
    <property type="term" value="F:metal ion binding"/>
    <property type="evidence" value="ECO:0007669"/>
    <property type="project" value="UniProtKB-KW"/>
</dbReference>
<accession>A0A9X1QH45</accession>
<evidence type="ECO:0000256" key="6">
    <source>
        <dbReference type="ARBA" id="ARBA00023004"/>
    </source>
</evidence>
<evidence type="ECO:0000313" key="9">
    <source>
        <dbReference type="EMBL" id="MCF2500991.1"/>
    </source>
</evidence>
<proteinExistence type="predicted"/>
<comment type="subcellular location">
    <subcellularLocation>
        <location evidence="1">Cell envelope</location>
    </subcellularLocation>
</comment>
<comment type="caution">
    <text evidence="9">The sequence shown here is derived from an EMBL/GenBank/DDBJ whole genome shotgun (WGS) entry which is preliminary data.</text>
</comment>
<dbReference type="Pfam" id="PF03150">
    <property type="entry name" value="CCP_MauG"/>
    <property type="match status" value="1"/>
</dbReference>
<evidence type="ECO:0000256" key="5">
    <source>
        <dbReference type="ARBA" id="ARBA00023002"/>
    </source>
</evidence>
<keyword evidence="2 7" id="KW-0349">Heme</keyword>
<evidence type="ECO:0000313" key="10">
    <source>
        <dbReference type="Proteomes" id="UP001139411"/>
    </source>
</evidence>
<protein>
    <submittedName>
        <fullName evidence="9">Cytochrome C peroxidase</fullName>
    </submittedName>
</protein>
<organism evidence="9 10">
    <name type="scientific">Dyadobacter chenhuakuii</name>
    <dbReference type="NCBI Taxonomy" id="2909339"/>
    <lineage>
        <taxon>Bacteria</taxon>
        <taxon>Pseudomonadati</taxon>
        <taxon>Bacteroidota</taxon>
        <taxon>Cytophagia</taxon>
        <taxon>Cytophagales</taxon>
        <taxon>Spirosomataceae</taxon>
        <taxon>Dyadobacter</taxon>
    </lineage>
</organism>
<evidence type="ECO:0000256" key="4">
    <source>
        <dbReference type="ARBA" id="ARBA00022729"/>
    </source>
</evidence>
<evidence type="ECO:0000256" key="1">
    <source>
        <dbReference type="ARBA" id="ARBA00004196"/>
    </source>
</evidence>
<dbReference type="AlphaFoldDB" id="A0A9X1QH45"/>
<feature type="domain" description="Cytochrome c" evidence="8">
    <location>
        <begin position="449"/>
        <end position="591"/>
    </location>
</feature>
<keyword evidence="4" id="KW-0732">Signal</keyword>
<evidence type="ECO:0000256" key="2">
    <source>
        <dbReference type="ARBA" id="ARBA00022617"/>
    </source>
</evidence>
<name>A0A9X1QH45_9BACT</name>
<sequence>MKKFVLAICAGIAMFTFQLCKPEQKPHEIVYQHFVTDLDSLISMNDAFLEKVKAKPGQKALQNDFLKIRLQYKKTEAFAEYFFPTTVRMINGAPLDEIEDEENAVFEPGGLQVIEELIYTDEPVDQEELVRHSRKMQVNVKRIKMLWKDIVITDSHVLDALRLEMFRLISLGISGFDTPASGNALAESEVVLKSFQHYTQPYKSTLPEFSALDKQAEEAIAFLKKGKNFNAFDRAAFITDHINPLCNTLHQNQESAGIPFMNDRKLLSGKAATIFDKNAFNPEALLSDARFSATADRVALGKTLFYDSRISGDGKTNCGSCHQPGKAYADGLKTSKGFDNKFVSRNAPSIMYASLQQALFYDLRAPSLEDQAADVIHNKLEMHGSMEDVAKLVATDEHYKRDFKKAYPDLEVIKPVHIQNALAAFVRSLNPFNSPFDKYMRGDKKALTDDQVAGFNVFMGKAKCGTCHFVPLFNGTVPPDFQRTESEVLGVTTDAKWKNAKLDNDPGRGVHDQFPQWKNAFKTSTVRNIAKTAPYMHNGAFTTLQEVMEFYNEGGGAGLGLDVPNQTLAADKLNLTQPEIASVISFMEALTDDVE</sequence>
<dbReference type="EMBL" id="JAKFFV010000014">
    <property type="protein sequence ID" value="MCF2500991.1"/>
    <property type="molecule type" value="Genomic_DNA"/>
</dbReference>
<dbReference type="InterPro" id="IPR038352">
    <property type="entry name" value="Imelysin_sf"/>
</dbReference>
<gene>
    <name evidence="9" type="ORF">L0661_21895</name>
</gene>
<keyword evidence="3 7" id="KW-0479">Metal-binding</keyword>
<dbReference type="InterPro" id="IPR036909">
    <property type="entry name" value="Cyt_c-like_dom_sf"/>
</dbReference>
<evidence type="ECO:0000256" key="7">
    <source>
        <dbReference type="PROSITE-ProRule" id="PRU00433"/>
    </source>
</evidence>
<dbReference type="GO" id="GO:0004130">
    <property type="term" value="F:cytochrome-c peroxidase activity"/>
    <property type="evidence" value="ECO:0007669"/>
    <property type="project" value="TreeGrafter"/>
</dbReference>
<dbReference type="Gene3D" id="1.10.760.10">
    <property type="entry name" value="Cytochrome c-like domain"/>
    <property type="match status" value="2"/>
</dbReference>
<evidence type="ECO:0000256" key="3">
    <source>
        <dbReference type="ARBA" id="ARBA00022723"/>
    </source>
</evidence>
<dbReference type="Gene3D" id="1.20.1420.20">
    <property type="entry name" value="M75 peptidase, HXXE motif"/>
    <property type="match status" value="1"/>
</dbReference>
<reference evidence="9" key="1">
    <citation type="submission" date="2022-01" db="EMBL/GenBank/DDBJ databases">
        <title>Novel species in genus Dyadobacter.</title>
        <authorList>
            <person name="Ma C."/>
        </authorList>
    </citation>
    <scope>NUCLEOTIDE SEQUENCE</scope>
    <source>
        <strain evidence="9">CY357</strain>
    </source>
</reference>
<dbReference type="PROSITE" id="PS51007">
    <property type="entry name" value="CYTC"/>
    <property type="match status" value="2"/>
</dbReference>
<dbReference type="GO" id="GO:0030313">
    <property type="term" value="C:cell envelope"/>
    <property type="evidence" value="ECO:0007669"/>
    <property type="project" value="UniProtKB-SubCell"/>
</dbReference>
<dbReference type="Proteomes" id="UP001139411">
    <property type="component" value="Unassembled WGS sequence"/>
</dbReference>
<dbReference type="InterPro" id="IPR051395">
    <property type="entry name" value="Cytochrome_c_Peroxidase/MauG"/>
</dbReference>
<dbReference type="GO" id="GO:0009055">
    <property type="term" value="F:electron transfer activity"/>
    <property type="evidence" value="ECO:0007669"/>
    <property type="project" value="InterPro"/>
</dbReference>
<keyword evidence="6 7" id="KW-0408">Iron</keyword>
<keyword evidence="5" id="KW-0560">Oxidoreductase</keyword>